<dbReference type="PANTHER" id="PTHR43091">
    <property type="entry name" value="3-OXOACYL-[ACYL-CARRIER-PROTEIN] SYNTHASE"/>
    <property type="match status" value="1"/>
</dbReference>
<evidence type="ECO:0000259" key="9">
    <source>
        <dbReference type="Pfam" id="PF08545"/>
    </source>
</evidence>
<evidence type="ECO:0000313" key="10">
    <source>
        <dbReference type="EMBL" id="STQ87037.1"/>
    </source>
</evidence>
<comment type="similarity">
    <text evidence="2">Belongs to the thiolase-like superfamily. FabH family.</text>
</comment>
<dbReference type="Proteomes" id="UP000029922">
    <property type="component" value="Unassembled WGS sequence"/>
</dbReference>
<evidence type="ECO:0000256" key="7">
    <source>
        <dbReference type="ARBA" id="ARBA00023160"/>
    </source>
</evidence>
<evidence type="ECO:0000256" key="4">
    <source>
        <dbReference type="ARBA" id="ARBA00022679"/>
    </source>
</evidence>
<keyword evidence="3" id="KW-0444">Lipid biosynthesis</keyword>
<dbReference type="EC" id="2.3.1.180" evidence="10"/>
<dbReference type="GO" id="GO:0033818">
    <property type="term" value="F:beta-ketoacyl-acyl-carrier-protein synthase III activity"/>
    <property type="evidence" value="ECO:0007669"/>
    <property type="project" value="UniProtKB-EC"/>
</dbReference>
<evidence type="ECO:0000256" key="6">
    <source>
        <dbReference type="ARBA" id="ARBA00023098"/>
    </source>
</evidence>
<evidence type="ECO:0000313" key="11">
    <source>
        <dbReference type="EMBL" id="TLE00157.1"/>
    </source>
</evidence>
<dbReference type="SUPFAM" id="SSF53901">
    <property type="entry name" value="Thiolase-like"/>
    <property type="match status" value="1"/>
</dbReference>
<keyword evidence="7" id="KW-0275">Fatty acid biosynthesis</keyword>
<dbReference type="Pfam" id="PF08541">
    <property type="entry name" value="ACP_syn_III_C"/>
    <property type="match status" value="1"/>
</dbReference>
<dbReference type="PANTHER" id="PTHR43091:SF1">
    <property type="entry name" value="BETA-KETOACYL-[ACYL-CARRIER-PROTEIN] SYNTHASE III, CHLOROPLASTIC"/>
    <property type="match status" value="1"/>
</dbReference>
<dbReference type="InterPro" id="IPR016039">
    <property type="entry name" value="Thiolase-like"/>
</dbReference>
<keyword evidence="10" id="KW-0012">Acyltransferase</keyword>
<dbReference type="InterPro" id="IPR013751">
    <property type="entry name" value="ACP_syn_III_N"/>
</dbReference>
<dbReference type="AlphaFoldDB" id="A0A099U0U5"/>
<sequence length="358" mass="40420">MNCEVSNAAIRHITTALPSLKMIGIDNPHFDIKTKKRIIKTTGVDTTYRLHRKFGQDDDETLLNLYIDCGLDTLSRLNWSKDSIDAIIVCSQKHEYKLPATACILQDKLDLPKEVAAYDISMGCSAYPYALFTAMSHINATNGKMKRILLFVGDSPSHEGYDKYRGSFLFSDAGSCTALEFSPNSKETYFRFKTMGDGFDCIIEPIGGLKNPFTKESFEPYYDEEGELVYPWHGKMDGIKVFEFAINEVPLNINEMLRYTNISIDKIDSFYLHQASKIIMDQLGAKIGITQKMPIHLRDFGNASCASIPLLMCDNKDGYKSESLSMFVTFGVGLSVSIALLQDMRFSTNLIYRHKKNE</sequence>
<dbReference type="EMBL" id="UGJE01000002">
    <property type="protein sequence ID" value="STQ87037.1"/>
    <property type="molecule type" value="Genomic_DNA"/>
</dbReference>
<dbReference type="InterPro" id="IPR013747">
    <property type="entry name" value="ACP_syn_III_C"/>
</dbReference>
<dbReference type="Proteomes" id="UP000255139">
    <property type="component" value="Unassembled WGS sequence"/>
</dbReference>
<dbReference type="STRING" id="216.LS73_05550"/>
<evidence type="ECO:0000313" key="13">
    <source>
        <dbReference type="Proteomes" id="UP000255139"/>
    </source>
</evidence>
<dbReference type="RefSeq" id="WP_034558025.1">
    <property type="nucleotide sequence ID" value="NZ_FZML01000027.1"/>
</dbReference>
<reference evidence="11 12" key="1">
    <citation type="journal article" date="2014" name="Genome Announc.">
        <title>Draft genome sequences of eight enterohepatic helicobacter species isolated from both laboratory and wild rodents.</title>
        <authorList>
            <person name="Sheh A."/>
            <person name="Shen Z."/>
            <person name="Fox J.G."/>
        </authorList>
    </citation>
    <scope>NUCLEOTIDE SEQUENCE [LARGE SCALE GENOMIC DNA]</scope>
    <source>
        <strain evidence="11 12">ST1</strain>
    </source>
</reference>
<evidence type="ECO:0000256" key="1">
    <source>
        <dbReference type="ARBA" id="ARBA00005189"/>
    </source>
</evidence>
<dbReference type="Pfam" id="PF08545">
    <property type="entry name" value="ACP_syn_III"/>
    <property type="match status" value="1"/>
</dbReference>
<keyword evidence="13" id="KW-1185">Reference proteome</keyword>
<dbReference type="GO" id="GO:0006633">
    <property type="term" value="P:fatty acid biosynthetic process"/>
    <property type="evidence" value="ECO:0007669"/>
    <property type="project" value="UniProtKB-KW"/>
</dbReference>
<reference evidence="10 13" key="2">
    <citation type="submission" date="2018-06" db="EMBL/GenBank/DDBJ databases">
        <authorList>
            <consortium name="Pathogen Informatics"/>
            <person name="Doyle S."/>
        </authorList>
    </citation>
    <scope>NUCLEOTIDE SEQUENCE [LARGE SCALE GENOMIC DNA]</scope>
    <source>
        <strain evidence="10 13">NCTC12714</strain>
    </source>
</reference>
<keyword evidence="5" id="KW-0276">Fatty acid metabolism</keyword>
<dbReference type="OrthoDB" id="9815506at2"/>
<feature type="domain" description="Beta-ketoacyl-[acyl-carrier-protein] synthase III C-terminal" evidence="8">
    <location>
        <begin position="259"/>
        <end position="341"/>
    </location>
</feature>
<gene>
    <name evidence="10" type="primary">fabH_3</name>
    <name evidence="11" type="ORF">LS73_005570</name>
    <name evidence="10" type="ORF">NCTC12714_01849</name>
</gene>
<feature type="domain" description="Beta-ketoacyl-[acyl-carrier-protein] synthase III N-terminal" evidence="9">
    <location>
        <begin position="118"/>
        <end position="197"/>
    </location>
</feature>
<dbReference type="GO" id="GO:0004315">
    <property type="term" value="F:3-oxoacyl-[acyl-carrier-protein] synthase activity"/>
    <property type="evidence" value="ECO:0007669"/>
    <property type="project" value="InterPro"/>
</dbReference>
<keyword evidence="4 10" id="KW-0808">Transferase</keyword>
<dbReference type="EMBL" id="JRPD02000010">
    <property type="protein sequence ID" value="TLE00157.1"/>
    <property type="molecule type" value="Genomic_DNA"/>
</dbReference>
<evidence type="ECO:0000259" key="8">
    <source>
        <dbReference type="Pfam" id="PF08541"/>
    </source>
</evidence>
<evidence type="ECO:0000256" key="3">
    <source>
        <dbReference type="ARBA" id="ARBA00022516"/>
    </source>
</evidence>
<comment type="pathway">
    <text evidence="1">Lipid metabolism.</text>
</comment>
<name>A0A099U0U5_9HELI</name>
<keyword evidence="6" id="KW-0443">Lipid metabolism</keyword>
<evidence type="ECO:0000313" key="12">
    <source>
        <dbReference type="Proteomes" id="UP000029922"/>
    </source>
</evidence>
<accession>A0A099U0U5</accession>
<evidence type="ECO:0000256" key="2">
    <source>
        <dbReference type="ARBA" id="ARBA00008642"/>
    </source>
</evidence>
<proteinExistence type="inferred from homology"/>
<dbReference type="Gene3D" id="3.40.47.10">
    <property type="match status" value="1"/>
</dbReference>
<protein>
    <submittedName>
        <fullName evidence="10">3-oxoacyl-ACP synthase</fullName>
        <ecNumber evidence="10">2.3.1.180</ecNumber>
    </submittedName>
    <submittedName>
        <fullName evidence="11">Ketoacyl-ACP synthase III</fullName>
    </submittedName>
</protein>
<organism evidence="10 13">
    <name type="scientific">Helicobacter muridarum</name>
    <dbReference type="NCBI Taxonomy" id="216"/>
    <lineage>
        <taxon>Bacteria</taxon>
        <taxon>Pseudomonadati</taxon>
        <taxon>Campylobacterota</taxon>
        <taxon>Epsilonproteobacteria</taxon>
        <taxon>Campylobacterales</taxon>
        <taxon>Helicobacteraceae</taxon>
        <taxon>Helicobacter</taxon>
    </lineage>
</organism>
<evidence type="ECO:0000256" key="5">
    <source>
        <dbReference type="ARBA" id="ARBA00022832"/>
    </source>
</evidence>